<reference evidence="10 11" key="1">
    <citation type="submission" date="2019-04" db="EMBL/GenBank/DDBJ databases">
        <title>Annotation for the trematode Fasciola gigantica.</title>
        <authorList>
            <person name="Choi Y.-J."/>
        </authorList>
    </citation>
    <scope>NUCLEOTIDE SEQUENCE [LARGE SCALE GENOMIC DNA]</scope>
    <source>
        <strain evidence="10">Uganda_cow_1</strain>
    </source>
</reference>
<dbReference type="Pfam" id="PF08790">
    <property type="entry name" value="zf-LYAR"/>
    <property type="match status" value="1"/>
</dbReference>
<evidence type="ECO:0000259" key="8">
    <source>
        <dbReference type="Pfam" id="PF08790"/>
    </source>
</evidence>
<dbReference type="EMBL" id="SUNJ01002797">
    <property type="protein sequence ID" value="TPP65706.1"/>
    <property type="molecule type" value="Genomic_DNA"/>
</dbReference>
<evidence type="ECO:0000256" key="3">
    <source>
        <dbReference type="ARBA" id="ARBA00022737"/>
    </source>
</evidence>
<feature type="domain" description="Cell growth-regulating nucleolar protein-like winged helix" evidence="9">
    <location>
        <begin position="269"/>
        <end position="343"/>
    </location>
</feature>
<dbReference type="InterPro" id="IPR014898">
    <property type="entry name" value="Znf_C2H2_LYAR"/>
</dbReference>
<organism evidence="10 11">
    <name type="scientific">Fasciola gigantica</name>
    <name type="common">Giant liver fluke</name>
    <dbReference type="NCBI Taxonomy" id="46835"/>
    <lineage>
        <taxon>Eukaryota</taxon>
        <taxon>Metazoa</taxon>
        <taxon>Spiralia</taxon>
        <taxon>Lophotrochozoa</taxon>
        <taxon>Platyhelminthes</taxon>
        <taxon>Trematoda</taxon>
        <taxon>Digenea</taxon>
        <taxon>Plagiorchiida</taxon>
        <taxon>Echinostomata</taxon>
        <taxon>Echinostomatoidea</taxon>
        <taxon>Fasciolidae</taxon>
        <taxon>Fasciola</taxon>
    </lineage>
</organism>
<evidence type="ECO:0000256" key="1">
    <source>
        <dbReference type="ARBA" id="ARBA00004123"/>
    </source>
</evidence>
<evidence type="ECO:0000256" key="4">
    <source>
        <dbReference type="ARBA" id="ARBA00022771"/>
    </source>
</evidence>
<dbReference type="AlphaFoldDB" id="A0A504YZ15"/>
<dbReference type="InterPro" id="IPR058719">
    <property type="entry name" value="WHD_LYAR"/>
</dbReference>
<dbReference type="PROSITE" id="PS51804">
    <property type="entry name" value="ZF_C2HC_LYAR"/>
    <property type="match status" value="2"/>
</dbReference>
<evidence type="ECO:0000256" key="2">
    <source>
        <dbReference type="ARBA" id="ARBA00022723"/>
    </source>
</evidence>
<dbReference type="PANTHER" id="PTHR13100:SF10">
    <property type="entry name" value="CELL GROWTH-REGULATING NUCLEOLAR PROTEIN"/>
    <property type="match status" value="1"/>
</dbReference>
<dbReference type="Pfam" id="PF25879">
    <property type="entry name" value="WHD_LYAR"/>
    <property type="match status" value="1"/>
</dbReference>
<dbReference type="GO" id="GO:0008270">
    <property type="term" value="F:zinc ion binding"/>
    <property type="evidence" value="ECO:0007669"/>
    <property type="project" value="UniProtKB-KW"/>
</dbReference>
<name>A0A504YZ15_FASGI</name>
<evidence type="ECO:0000313" key="11">
    <source>
        <dbReference type="Proteomes" id="UP000316759"/>
    </source>
</evidence>
<sequence length="344" mass="38959">MVVFVCGHCNESLRKNAVDSHFLRCRGCSSVSCIDCQLQFDKSSYRTHCSCISEAQKYDKNRSDLKRSGPSKQEKWTEMVRQVIKSCGVDDPQTRFVLCELENCPNLPRKKRKFENFMASKYRNISPQKIENVWGIISKCFEKEKSDPGEAKRMRVDKETKSTDLVTDPFAGIPLASDAEKHIKAAGGSINLRVLTVQLLTEYSSGGWSGSKKIIRSALKEWIRSAKHLVSYSPEDKLISLKHDITNNHRDENNADAGALQDNSQCVLSLSGLIYSVLNNVDDHQLSLKKLRKRLTQLYNSSSLAVKKPLTEEELQARLDRKLKKSNLFHLDEDGKTVRLTTSS</sequence>
<dbReference type="PANTHER" id="PTHR13100">
    <property type="entry name" value="CELL GROWTH-REGULATING NUCLEOLAR PROTEIN LYAR"/>
    <property type="match status" value="1"/>
</dbReference>
<dbReference type="GO" id="GO:0006364">
    <property type="term" value="P:rRNA processing"/>
    <property type="evidence" value="ECO:0007669"/>
    <property type="project" value="TreeGrafter"/>
</dbReference>
<keyword evidence="3" id="KW-0677">Repeat</keyword>
<evidence type="ECO:0000256" key="6">
    <source>
        <dbReference type="ARBA" id="ARBA00023242"/>
    </source>
</evidence>
<evidence type="ECO:0000313" key="10">
    <source>
        <dbReference type="EMBL" id="TPP65706.1"/>
    </source>
</evidence>
<dbReference type="SUPFAM" id="SSF57667">
    <property type="entry name" value="beta-beta-alpha zinc fingers"/>
    <property type="match status" value="2"/>
</dbReference>
<evidence type="ECO:0000256" key="7">
    <source>
        <dbReference type="PROSITE-ProRule" id="PRU01145"/>
    </source>
</evidence>
<evidence type="ECO:0000259" key="9">
    <source>
        <dbReference type="Pfam" id="PF25879"/>
    </source>
</evidence>
<keyword evidence="6" id="KW-0539">Nucleus</keyword>
<proteinExistence type="predicted"/>
<comment type="caution">
    <text evidence="10">The sequence shown here is derived from an EMBL/GenBank/DDBJ whole genome shotgun (WGS) entry which is preliminary data.</text>
</comment>
<dbReference type="GO" id="GO:0005730">
    <property type="term" value="C:nucleolus"/>
    <property type="evidence" value="ECO:0007669"/>
    <property type="project" value="TreeGrafter"/>
</dbReference>
<dbReference type="InterPro" id="IPR039999">
    <property type="entry name" value="LYAR"/>
</dbReference>
<keyword evidence="5" id="KW-0862">Zinc</keyword>
<dbReference type="STRING" id="46835.A0A504YZ15"/>
<dbReference type="GO" id="GO:0003677">
    <property type="term" value="F:DNA binding"/>
    <property type="evidence" value="ECO:0007669"/>
    <property type="project" value="InterPro"/>
</dbReference>
<dbReference type="Gene3D" id="3.30.1490.490">
    <property type="match status" value="1"/>
</dbReference>
<dbReference type="InterPro" id="IPR036236">
    <property type="entry name" value="Znf_C2H2_sf"/>
</dbReference>
<keyword evidence="4 7" id="KW-0863">Zinc-finger</keyword>
<comment type="subcellular location">
    <subcellularLocation>
        <location evidence="1">Nucleus</location>
    </subcellularLocation>
</comment>
<dbReference type="GO" id="GO:0000122">
    <property type="term" value="P:negative regulation of transcription by RNA polymerase II"/>
    <property type="evidence" value="ECO:0007669"/>
    <property type="project" value="TreeGrafter"/>
</dbReference>
<gene>
    <name evidence="10" type="ORF">FGIG_06078</name>
</gene>
<keyword evidence="2" id="KW-0479">Metal-binding</keyword>
<dbReference type="Proteomes" id="UP000316759">
    <property type="component" value="Unassembled WGS sequence"/>
</dbReference>
<evidence type="ECO:0000256" key="5">
    <source>
        <dbReference type="ARBA" id="ARBA00022833"/>
    </source>
</evidence>
<keyword evidence="11" id="KW-1185">Reference proteome</keyword>
<dbReference type="OrthoDB" id="21474at2759"/>
<dbReference type="FunFam" id="1.10.10.2100:FF:000002">
    <property type="entry name" value="cell growth-regulating nucleolar protein-like"/>
    <property type="match status" value="1"/>
</dbReference>
<protein>
    <submittedName>
        <fullName evidence="10">Uncharacterized protein</fullName>
    </submittedName>
</protein>
<feature type="domain" description="Zinc finger C2H2 LYAR-type" evidence="8">
    <location>
        <begin position="31"/>
        <end position="58"/>
    </location>
</feature>
<accession>A0A504YZ15</accession>